<accession>A0A3N0XG41</accession>
<dbReference type="AlphaFoldDB" id="A0A3N0XG41"/>
<comment type="caution">
    <text evidence="3">The sequence shown here is derived from an EMBL/GenBank/DDBJ whole genome shotgun (WGS) entry which is preliminary data.</text>
</comment>
<evidence type="ECO:0000313" key="3">
    <source>
        <dbReference type="EMBL" id="ROI16300.1"/>
    </source>
</evidence>
<name>A0A3N0XG41_ANAGA</name>
<dbReference type="EMBL" id="RJVU01075544">
    <property type="protein sequence ID" value="ROI16300.1"/>
    <property type="molecule type" value="Genomic_DNA"/>
</dbReference>
<keyword evidence="4" id="KW-1185">Reference proteome</keyword>
<feature type="signal peptide" evidence="2">
    <location>
        <begin position="1"/>
        <end position="31"/>
    </location>
</feature>
<gene>
    <name evidence="3" type="ORF">DPX16_12418</name>
</gene>
<reference evidence="3 4" key="1">
    <citation type="submission" date="2018-10" db="EMBL/GenBank/DDBJ databases">
        <title>Genome assembly for a Yunnan-Guizhou Plateau 3E fish, Anabarilius grahami (Regan), and its evolutionary and genetic applications.</title>
        <authorList>
            <person name="Jiang W."/>
        </authorList>
    </citation>
    <scope>NUCLEOTIDE SEQUENCE [LARGE SCALE GENOMIC DNA]</scope>
    <source>
        <strain evidence="3">AG-KIZ</strain>
        <tissue evidence="3">Muscle</tissue>
    </source>
</reference>
<evidence type="ECO:0000256" key="2">
    <source>
        <dbReference type="SAM" id="SignalP"/>
    </source>
</evidence>
<feature type="compositionally biased region" description="Low complexity" evidence="1">
    <location>
        <begin position="79"/>
        <end position="93"/>
    </location>
</feature>
<proteinExistence type="predicted"/>
<dbReference type="Proteomes" id="UP000281406">
    <property type="component" value="Unassembled WGS sequence"/>
</dbReference>
<keyword evidence="2" id="KW-0732">Signal</keyword>
<evidence type="ECO:0008006" key="5">
    <source>
        <dbReference type="Google" id="ProtNLM"/>
    </source>
</evidence>
<dbReference type="PROSITE" id="PS51257">
    <property type="entry name" value="PROKAR_LIPOPROTEIN"/>
    <property type="match status" value="1"/>
</dbReference>
<feature type="region of interest" description="Disordered" evidence="1">
    <location>
        <begin position="67"/>
        <end position="93"/>
    </location>
</feature>
<evidence type="ECO:0000256" key="1">
    <source>
        <dbReference type="SAM" id="MobiDB-lite"/>
    </source>
</evidence>
<evidence type="ECO:0000313" key="4">
    <source>
        <dbReference type="Proteomes" id="UP000281406"/>
    </source>
</evidence>
<organism evidence="3 4">
    <name type="scientific">Anabarilius grahami</name>
    <name type="common">Kanglang fish</name>
    <name type="synonym">Barilius grahami</name>
    <dbReference type="NCBI Taxonomy" id="495550"/>
    <lineage>
        <taxon>Eukaryota</taxon>
        <taxon>Metazoa</taxon>
        <taxon>Chordata</taxon>
        <taxon>Craniata</taxon>
        <taxon>Vertebrata</taxon>
        <taxon>Euteleostomi</taxon>
        <taxon>Actinopterygii</taxon>
        <taxon>Neopterygii</taxon>
        <taxon>Teleostei</taxon>
        <taxon>Ostariophysi</taxon>
        <taxon>Cypriniformes</taxon>
        <taxon>Xenocyprididae</taxon>
        <taxon>Xenocypridinae</taxon>
        <taxon>Xenocypridinae incertae sedis</taxon>
        <taxon>Anabarilius</taxon>
    </lineage>
</organism>
<protein>
    <recommendedName>
        <fullName evidence="5">Secreted protein</fullName>
    </recommendedName>
</protein>
<feature type="chain" id="PRO_5018262740" description="Secreted protein" evidence="2">
    <location>
        <begin position="32"/>
        <end position="127"/>
    </location>
</feature>
<sequence length="127" mass="14362">MQRDRRIPLMHAHCFLLCVMSACWTALEVRGSQPEIPLSVLDNLLSFSRILTPFQLPSNNAWPFRQATPSLPKAAHPQRSSSTNNRHCSSSSTNYGDKIELVIWRGYVLSANQKGRCQREAHNGMLI</sequence>